<dbReference type="NCBIfam" id="TIGR04131">
    <property type="entry name" value="Bac_Flav_CTERM"/>
    <property type="match status" value="1"/>
</dbReference>
<sequence length="1479" mass="153230">MLTVLTKLEQLSTYSDNSSYYPLPIYMKQYFKTLLLAFACFLCFVPGKAGTPSNTDLGPALTLTGPIAISGGVYTFQVTASEEITGFSVSDVNVLNVTISNATKLSPTTYTFTITTFSSTPKTLNMFIGSNTVTSVATGDLNLLPSNTLAITVDASIPTLQSVSPPTGKYYKLGQDLDFTVTYDENVVVNTTDPPSLPLTVGSRSVQATYLSGSGTQNLVFRYTAADGDEDIDGVTLGSSITANTGVIKDVAGHNAPTQLNNVGSTSGVKVSTHLPSVALSTIAPVLVNGSFNVTAVFSEEVSGLSAGSFSITNATSILSTSDNTTYQLAITPSSDGVINISLPAGQAENFATNVNSASNVLTVTADITAPAISSVIPPAARTYKLSEALAFILEFSEPVTVTGTPTIPLTIGGRTETVSYQSGSGTNQLTFSYTVQEGDNDNVVILPGTNVILNGGVITDIANNPAILAIPSATIGYVNGIHPTISLSGPAKVTTSTFTFTLTASEAISGLDATDFILSGIPDAVISNITAVDASTMTIEVTLPQVTGADLTIYLPENTVTGVNDNEMSNILTIPVDNVPPAVTQVYVSSPGYYNATQTLYFAVYFSEDVTVNAASLPLTIGNKTVSAAYISGSGSNTLVFSYQVQDGDMDMDGIAFTGTEIIPDNSGITDQAGNNADLHLNNADPVSGIFVNTTHPDVTLSTATTVVTASFTVNIDFTEEVTDFTGSDFILTNASVTEPQSTDGIHYTVEVTPDSDGAVSVSLPAGAALNIGLNGNNAPAGSINVMADLTDPAVTKVDVPASGYYNTNRTLTFTVHYSEAVIVDTTAGVPYMAINLDSTAVPATFSGGSGTNTLTFSYTVQDGDMDTDGISLDAGISLGGGGHIQDAAGNYALLVLNNVADPSGIFINTAHPDVTLSTTAVSPLNTPFIVTVAFTEAVTGLAATDFTVVNGTASDLQTSGNTTYTIKVTPAADGTVSIALPANTTVNVGQNGNNASNTISAAADITAPVINAGQTFTARQYSTTGTTVGTPAATETFGTLQNWTITSDNSGGAFAINATTGVISVKDSVILNSKTGTVVTLGITVSDGLNTSQTGTVNINVTTVPLPPTDINIDNTVINERSAVGTLVGNLSTVTNEPGATFTYTLVTGAGSDDNNSFLLSSNQLQTAAVLSTQTKTVYNVRIRATDNNGLYIEEAFVIQLNFINQAPAFDIINDQAICYTAAVQTIQLTGVSATEGGQAVTLTVSADRNYFTTLTIDAAGKLSYSLQPGADGTSNISVSIKDDGGTANGGIDAFSRTFALTVNSLPVVTISTDSGAVITKGQTLNLTASGADSYSWTDADGIIGDRVHATLKVKPMVNTTYEVTGTTTNGCSSTALISISVNDTNDDPEIHAANVITPNGDGINDKWVVRNLESYPDNEVTIYDRSGRMVYRQRNYSNNWGGTVDGRPLAQGTYYYVLTISGSNKPVKGFITIIRD</sequence>
<dbReference type="PANTHER" id="PTHR34677:SF3">
    <property type="entry name" value="BACTERIAL IG-LIKE DOMAIN-CONTAINING PROTEIN"/>
    <property type="match status" value="1"/>
</dbReference>
<evidence type="ECO:0000313" key="3">
    <source>
        <dbReference type="Proteomes" id="UP000461730"/>
    </source>
</evidence>
<comment type="caution">
    <text evidence="2">The sequence shown here is derived from an EMBL/GenBank/DDBJ whole genome shotgun (WGS) entry which is preliminary data.</text>
</comment>
<reference evidence="2 3" key="1">
    <citation type="submission" date="2019-12" db="EMBL/GenBank/DDBJ databases">
        <title>Chitinophaga sp. strain ysch24 (GDMCC 1.1355), whole genome shotgun sequence.</title>
        <authorList>
            <person name="Zhang X."/>
        </authorList>
    </citation>
    <scope>NUCLEOTIDE SEQUENCE [LARGE SCALE GENOMIC DNA]</scope>
    <source>
        <strain evidence="3">ysch24</strain>
    </source>
</reference>
<dbReference type="InterPro" id="IPR044048">
    <property type="entry name" value="Big_12"/>
</dbReference>
<dbReference type="Gene3D" id="2.60.40.60">
    <property type="entry name" value="Cadherins"/>
    <property type="match status" value="2"/>
</dbReference>
<dbReference type="GO" id="GO:0005509">
    <property type="term" value="F:calcium ion binding"/>
    <property type="evidence" value="ECO:0007669"/>
    <property type="project" value="InterPro"/>
</dbReference>
<dbReference type="InterPro" id="IPR002126">
    <property type="entry name" value="Cadherin-like_dom"/>
</dbReference>
<accession>A0A7K1U7K4</accession>
<dbReference type="EMBL" id="WRXN01000007">
    <property type="protein sequence ID" value="MVT09995.1"/>
    <property type="molecule type" value="Genomic_DNA"/>
</dbReference>
<dbReference type="Pfam" id="PF13585">
    <property type="entry name" value="CHU_C"/>
    <property type="match status" value="1"/>
</dbReference>
<evidence type="ECO:0000259" key="1">
    <source>
        <dbReference type="PROSITE" id="PS50268"/>
    </source>
</evidence>
<dbReference type="InterPro" id="IPR015919">
    <property type="entry name" value="Cadherin-like_sf"/>
</dbReference>
<name>A0A7K1U7K4_9BACT</name>
<dbReference type="SUPFAM" id="SSF49313">
    <property type="entry name" value="Cadherin-like"/>
    <property type="match status" value="2"/>
</dbReference>
<feature type="domain" description="Cadherin" evidence="1">
    <location>
        <begin position="1120"/>
        <end position="1212"/>
    </location>
</feature>
<dbReference type="PROSITE" id="PS50268">
    <property type="entry name" value="CADHERIN_2"/>
    <property type="match status" value="1"/>
</dbReference>
<dbReference type="InterPro" id="IPR026341">
    <property type="entry name" value="T9SS_type_B"/>
</dbReference>
<dbReference type="GO" id="GO:0007156">
    <property type="term" value="P:homophilic cell adhesion via plasma membrane adhesion molecules"/>
    <property type="evidence" value="ECO:0007669"/>
    <property type="project" value="InterPro"/>
</dbReference>
<evidence type="ECO:0000313" key="2">
    <source>
        <dbReference type="EMBL" id="MVT09995.1"/>
    </source>
</evidence>
<dbReference type="Pfam" id="PF19078">
    <property type="entry name" value="Big_12"/>
    <property type="match status" value="3"/>
</dbReference>
<dbReference type="PANTHER" id="PTHR34677">
    <property type="match status" value="1"/>
</dbReference>
<organism evidence="2 3">
    <name type="scientific">Chitinophaga tropicalis</name>
    <dbReference type="NCBI Taxonomy" id="2683588"/>
    <lineage>
        <taxon>Bacteria</taxon>
        <taxon>Pseudomonadati</taxon>
        <taxon>Bacteroidota</taxon>
        <taxon>Chitinophagia</taxon>
        <taxon>Chitinophagales</taxon>
        <taxon>Chitinophagaceae</taxon>
        <taxon>Chitinophaga</taxon>
    </lineage>
</organism>
<dbReference type="GO" id="GO:0016020">
    <property type="term" value="C:membrane"/>
    <property type="evidence" value="ECO:0007669"/>
    <property type="project" value="InterPro"/>
</dbReference>
<dbReference type="CDD" id="cd11304">
    <property type="entry name" value="Cadherin_repeat"/>
    <property type="match status" value="1"/>
</dbReference>
<gene>
    <name evidence="2" type="ORF">GO493_17115</name>
</gene>
<proteinExistence type="predicted"/>
<keyword evidence="3" id="KW-1185">Reference proteome</keyword>
<protein>
    <submittedName>
        <fullName evidence="2">T9SS type B sorting domain-containing protein</fullName>
    </submittedName>
</protein>
<dbReference type="Proteomes" id="UP000461730">
    <property type="component" value="Unassembled WGS sequence"/>
</dbReference>